<gene>
    <name evidence="4" type="primary">ATP8</name>
</gene>
<sequence>MPQFSPMSWISVFVFLIGMMVNMFIINWWYNESDVYSVGQVGFKTKDGCSRLFIWGKAL</sequence>
<evidence type="ECO:0000313" key="2">
    <source>
        <dbReference type="EMBL" id="AQM37793.1"/>
    </source>
</evidence>
<feature type="transmembrane region" description="Helical" evidence="1">
    <location>
        <begin position="7"/>
        <end position="30"/>
    </location>
</feature>
<geneLocation type="mitochondrion" evidence="4"/>
<dbReference type="EMBL" id="KY021075">
    <property type="protein sequence ID" value="AQM37821.1"/>
    <property type="molecule type" value="Genomic_DNA"/>
</dbReference>
<protein>
    <submittedName>
        <fullName evidence="4">ATP synthase F0 subunit 8</fullName>
    </submittedName>
</protein>
<evidence type="ECO:0000313" key="3">
    <source>
        <dbReference type="EMBL" id="AQM37807.1"/>
    </source>
</evidence>
<keyword evidence="1" id="KW-0472">Membrane</keyword>
<keyword evidence="1" id="KW-0812">Transmembrane</keyword>
<proteinExistence type="predicted"/>
<name>A0A1Q1MMR6_9BIVA</name>
<accession>A0A1Q1MMR6</accession>
<evidence type="ECO:0000313" key="4">
    <source>
        <dbReference type="EMBL" id="AQM37821.1"/>
    </source>
</evidence>
<dbReference type="EMBL" id="KY021073">
    <property type="protein sequence ID" value="AQM37793.1"/>
    <property type="molecule type" value="Genomic_DNA"/>
</dbReference>
<reference evidence="4" key="1">
    <citation type="journal article" date="2017" name="Hydrobiologia">
        <title>Doubly uniparental inheritance and highly divergent mitochondrial genomes of the freshwater mussel Unio tumidus (Bivalvia: Unionidae).</title>
        <authorList>
            <person name="Soroka M."/>
            <person name="Burzynski A."/>
        </authorList>
    </citation>
    <scope>NUCLEOTIDE SEQUENCE</scope>
    <source>
        <strain evidence="2">157</strain>
        <strain evidence="3">159</strain>
        <strain evidence="4">203</strain>
    </source>
</reference>
<evidence type="ECO:0000256" key="1">
    <source>
        <dbReference type="SAM" id="Phobius"/>
    </source>
</evidence>
<organism evidence="4">
    <name type="scientific">Unio tumidus</name>
    <dbReference type="NCBI Taxonomy" id="143298"/>
    <lineage>
        <taxon>Eukaryota</taxon>
        <taxon>Metazoa</taxon>
        <taxon>Spiralia</taxon>
        <taxon>Lophotrochozoa</taxon>
        <taxon>Mollusca</taxon>
        <taxon>Bivalvia</taxon>
        <taxon>Autobranchia</taxon>
        <taxon>Heteroconchia</taxon>
        <taxon>Palaeoheterodonta</taxon>
        <taxon>Unionida</taxon>
        <taxon>Unionoidea</taxon>
        <taxon>Unionidae</taxon>
        <taxon>Unioninae</taxon>
        <taxon>Unio</taxon>
    </lineage>
</organism>
<dbReference type="EMBL" id="KY021074">
    <property type="protein sequence ID" value="AQM37807.1"/>
    <property type="molecule type" value="Genomic_DNA"/>
</dbReference>
<dbReference type="AlphaFoldDB" id="A0A1Q1MMR6"/>
<keyword evidence="4" id="KW-0496">Mitochondrion</keyword>
<keyword evidence="1" id="KW-1133">Transmembrane helix</keyword>